<evidence type="ECO:0000256" key="6">
    <source>
        <dbReference type="ARBA" id="ARBA00022982"/>
    </source>
</evidence>
<dbReference type="Gene3D" id="2.60.40.730">
    <property type="entry name" value="SOR catalytic domain"/>
    <property type="match status" value="1"/>
</dbReference>
<dbReference type="AlphaFoldDB" id="A0A9D1N2K8"/>
<keyword evidence="4" id="KW-0813">Transport</keyword>
<dbReference type="Pfam" id="PF06397">
    <property type="entry name" value="Desulfoferrod_N"/>
    <property type="match status" value="1"/>
</dbReference>
<evidence type="ECO:0000256" key="5">
    <source>
        <dbReference type="ARBA" id="ARBA00022723"/>
    </source>
</evidence>
<comment type="function">
    <text evidence="8">Catalyzes the one-electron reduction of superoxide anion radical to hydrogen peroxide at a nonheme ferrous iron center. Plays a fundamental role in case of oxidative stress via its superoxide detoxification activity.</text>
</comment>
<protein>
    <recommendedName>
        <fullName evidence="3">Desulfoferrodoxin</fullName>
        <ecNumber evidence="2">1.15.1.2</ecNumber>
    </recommendedName>
    <alternativeName>
        <fullName evidence="9">Superoxide reductase</fullName>
    </alternativeName>
</protein>
<dbReference type="SUPFAM" id="SSF49367">
    <property type="entry name" value="Superoxide reductase-like"/>
    <property type="match status" value="1"/>
</dbReference>
<keyword evidence="7" id="KW-0408">Iron</keyword>
<evidence type="ECO:0000256" key="9">
    <source>
        <dbReference type="ARBA" id="ARBA00031398"/>
    </source>
</evidence>
<dbReference type="Gene3D" id="2.20.28.100">
    <property type="entry name" value="Desulphoferrodoxin, N-terminal domain"/>
    <property type="match status" value="1"/>
</dbReference>
<evidence type="ECO:0000256" key="8">
    <source>
        <dbReference type="ARBA" id="ARBA00024690"/>
    </source>
</evidence>
<dbReference type="EMBL" id="DVNZ01000030">
    <property type="protein sequence ID" value="HIU93695.1"/>
    <property type="molecule type" value="Genomic_DNA"/>
</dbReference>
<evidence type="ECO:0000256" key="10">
    <source>
        <dbReference type="ARBA" id="ARBA00047448"/>
    </source>
</evidence>
<name>A0A9D1N2K8_9FIRM</name>
<dbReference type="Proteomes" id="UP000824128">
    <property type="component" value="Unassembled WGS sequence"/>
</dbReference>
<feature type="domain" description="Desulfoferrodoxin ferrous iron-binding" evidence="11">
    <location>
        <begin position="40"/>
        <end position="123"/>
    </location>
</feature>
<reference evidence="13" key="2">
    <citation type="journal article" date="2021" name="PeerJ">
        <title>Extensive microbial diversity within the chicken gut microbiome revealed by metagenomics and culture.</title>
        <authorList>
            <person name="Gilroy R."/>
            <person name="Ravi A."/>
            <person name="Getino M."/>
            <person name="Pursley I."/>
            <person name="Horton D.L."/>
            <person name="Alikhan N.F."/>
            <person name="Baker D."/>
            <person name="Gharbi K."/>
            <person name="Hall N."/>
            <person name="Watson M."/>
            <person name="Adriaenssens E.M."/>
            <person name="Foster-Nyarko E."/>
            <person name="Jarju S."/>
            <person name="Secka A."/>
            <person name="Antonio M."/>
            <person name="Oren A."/>
            <person name="Chaudhuri R.R."/>
            <person name="La Ragione R."/>
            <person name="Hildebrand F."/>
            <person name="Pallen M.J."/>
        </authorList>
    </citation>
    <scope>NUCLEOTIDE SEQUENCE</scope>
    <source>
        <strain evidence="13">ChiGjej2B2-16831</strain>
    </source>
</reference>
<comment type="similarity">
    <text evidence="1">Belongs to the desulfoferrodoxin family.</text>
</comment>
<proteinExistence type="inferred from homology"/>
<dbReference type="Pfam" id="PF01880">
    <property type="entry name" value="Desulfoferrodox"/>
    <property type="match status" value="1"/>
</dbReference>
<evidence type="ECO:0000313" key="13">
    <source>
        <dbReference type="EMBL" id="HIU93695.1"/>
    </source>
</evidence>
<dbReference type="GO" id="GO:0005506">
    <property type="term" value="F:iron ion binding"/>
    <property type="evidence" value="ECO:0007669"/>
    <property type="project" value="InterPro"/>
</dbReference>
<dbReference type="InterPro" id="IPR004462">
    <property type="entry name" value="Desulfoferrodoxin_N"/>
</dbReference>
<evidence type="ECO:0000256" key="4">
    <source>
        <dbReference type="ARBA" id="ARBA00022448"/>
    </source>
</evidence>
<evidence type="ECO:0000256" key="3">
    <source>
        <dbReference type="ARBA" id="ARBA00014839"/>
    </source>
</evidence>
<dbReference type="PANTHER" id="PTHR36541">
    <property type="entry name" value="SUPEROXIDE REDUCTASE-RELATED"/>
    <property type="match status" value="1"/>
</dbReference>
<feature type="domain" description="Desulfoferrodoxin N-terminal" evidence="12">
    <location>
        <begin position="8"/>
        <end position="33"/>
    </location>
</feature>
<dbReference type="InterPro" id="IPR051233">
    <property type="entry name" value="Desulfoferrodoxin_SOR"/>
</dbReference>
<evidence type="ECO:0000313" key="14">
    <source>
        <dbReference type="Proteomes" id="UP000824128"/>
    </source>
</evidence>
<dbReference type="InterPro" id="IPR036073">
    <property type="entry name" value="Desulfoferrodoxin_Fe-bd_dom_sf"/>
</dbReference>
<keyword evidence="5" id="KW-0479">Metal-binding</keyword>
<dbReference type="EC" id="1.15.1.2" evidence="2"/>
<comment type="caution">
    <text evidence="13">The sequence shown here is derived from an EMBL/GenBank/DDBJ whole genome shotgun (WGS) entry which is preliminary data.</text>
</comment>
<dbReference type="InterPro" id="IPR002742">
    <property type="entry name" value="Desulfoferrodoxin_Fe-bd_dom"/>
</dbReference>
<gene>
    <name evidence="13" type="ORF">IAD24_00910</name>
</gene>
<reference evidence="13" key="1">
    <citation type="submission" date="2020-10" db="EMBL/GenBank/DDBJ databases">
        <authorList>
            <person name="Gilroy R."/>
        </authorList>
    </citation>
    <scope>NUCLEOTIDE SEQUENCE</scope>
    <source>
        <strain evidence="13">ChiGjej2B2-16831</strain>
    </source>
</reference>
<organism evidence="13 14">
    <name type="scientific">Candidatus Aphodomorpha intestinavium</name>
    <dbReference type="NCBI Taxonomy" id="2840672"/>
    <lineage>
        <taxon>Bacteria</taxon>
        <taxon>Bacillati</taxon>
        <taxon>Bacillota</taxon>
        <taxon>Clostridia</taxon>
        <taxon>Eubacteriales</taxon>
        <taxon>Candidatus Aphodomorpha</taxon>
    </lineage>
</organism>
<accession>A0A9D1N2K8</accession>
<comment type="catalytic activity">
    <reaction evidence="10">
        <text>reduced [rubredoxin] + superoxide + 2 H(+) = oxidized [rubredoxin] + H2O2</text>
        <dbReference type="Rhea" id="RHEA:21324"/>
        <dbReference type="Rhea" id="RHEA-COMP:10302"/>
        <dbReference type="Rhea" id="RHEA-COMP:10303"/>
        <dbReference type="ChEBI" id="CHEBI:15378"/>
        <dbReference type="ChEBI" id="CHEBI:16240"/>
        <dbReference type="ChEBI" id="CHEBI:18421"/>
        <dbReference type="ChEBI" id="CHEBI:29033"/>
        <dbReference type="ChEBI" id="CHEBI:29034"/>
        <dbReference type="EC" id="1.15.1.2"/>
    </reaction>
</comment>
<evidence type="ECO:0000256" key="1">
    <source>
        <dbReference type="ARBA" id="ARBA00005941"/>
    </source>
</evidence>
<dbReference type="InterPro" id="IPR038094">
    <property type="entry name" value="Desulfoferrodoxin_N_sf"/>
</dbReference>
<dbReference type="GO" id="GO:0050605">
    <property type="term" value="F:superoxide reductase activity"/>
    <property type="evidence" value="ECO:0007669"/>
    <property type="project" value="UniProtKB-EC"/>
</dbReference>
<sequence length="124" mass="13566">MTQKFLICERCGNIVAAVKESGVPVMCCGQPMRPIVPGTTDAAQEKHVPVYRVEGNLVHVTVGAVEHPMLPEHHIEWISLQTKAGNQRKALVPGAKLEACFALCEGDEVEAVYAYCNLHSLWKA</sequence>
<evidence type="ECO:0000259" key="11">
    <source>
        <dbReference type="Pfam" id="PF01880"/>
    </source>
</evidence>
<evidence type="ECO:0000256" key="7">
    <source>
        <dbReference type="ARBA" id="ARBA00023004"/>
    </source>
</evidence>
<keyword evidence="6" id="KW-0249">Electron transport</keyword>
<dbReference type="PANTHER" id="PTHR36541:SF1">
    <property type="entry name" value="SUPEROXIDE REDUCTASE-RELATED"/>
    <property type="match status" value="1"/>
</dbReference>
<dbReference type="SUPFAM" id="SSF57802">
    <property type="entry name" value="Rubredoxin-like"/>
    <property type="match status" value="1"/>
</dbReference>
<evidence type="ECO:0000259" key="12">
    <source>
        <dbReference type="Pfam" id="PF06397"/>
    </source>
</evidence>
<evidence type="ECO:0000256" key="2">
    <source>
        <dbReference type="ARBA" id="ARBA00012679"/>
    </source>
</evidence>